<name>A0A1C6TVH4_9ACTN</name>
<reference evidence="1 2" key="1">
    <citation type="submission" date="2016-06" db="EMBL/GenBank/DDBJ databases">
        <authorList>
            <person name="Kjaerup R.B."/>
            <person name="Dalgaard T.S."/>
            <person name="Juul-Madsen H.R."/>
        </authorList>
    </citation>
    <scope>NUCLEOTIDE SEQUENCE [LARGE SCALE GENOMIC DNA]</scope>
    <source>
        <strain evidence="1 2">DSM 43363</strain>
    </source>
</reference>
<accession>A0A1C6TVH4</accession>
<dbReference type="Proteomes" id="UP000199343">
    <property type="component" value="Unassembled WGS sequence"/>
</dbReference>
<protein>
    <submittedName>
        <fullName evidence="1">Uncharacterized protein</fullName>
    </submittedName>
</protein>
<dbReference type="RefSeq" id="WP_091619659.1">
    <property type="nucleotide sequence ID" value="NZ_FMIC01000001.1"/>
</dbReference>
<proteinExistence type="predicted"/>
<dbReference type="OrthoDB" id="3346906at2"/>
<gene>
    <name evidence="1" type="ORF">GA0070608_0089</name>
</gene>
<dbReference type="AlphaFoldDB" id="A0A1C6TVH4"/>
<organism evidence="1 2">
    <name type="scientific">Micromonospora peucetia</name>
    <dbReference type="NCBI Taxonomy" id="47871"/>
    <lineage>
        <taxon>Bacteria</taxon>
        <taxon>Bacillati</taxon>
        <taxon>Actinomycetota</taxon>
        <taxon>Actinomycetes</taxon>
        <taxon>Micromonosporales</taxon>
        <taxon>Micromonosporaceae</taxon>
        <taxon>Micromonospora</taxon>
    </lineage>
</organism>
<dbReference type="STRING" id="47871.GA0070608_0089"/>
<sequence>MLAAPGRDRCTVHLARPALLVETTRTGQARLVAPAGARRRPVYPTGVQTPCASCASAGRDTQGLPRDGAGSEPLCIPCWRSRTEREERRQATELRAGVLDDVDDVVEGCAACGEWEPSPACWLCGYSWLAAIREEFALEQEAEQATAAAVVQAERVAVEARFGQMVEITEAEQRVAELTAWVQRLREVIEAFADGRRRGRAVVHLADLLARQASAKASKRGRPSVLARVAGVLAVDANARITRPGRLRTAELAGCQPRTVTGCWARAEALEWMERTAQGRRLSMEERTRLGRTYDRAEFDLAPLGGRERAVAREPYLPVALLVIEGLLAHAVALLEAAQDDVDALHARAGTVMDMAAMARRAQLRQAVAAARDTAIEGAEDLARHALNICHPAQRLQV</sequence>
<evidence type="ECO:0000313" key="1">
    <source>
        <dbReference type="EMBL" id="SCL45775.1"/>
    </source>
</evidence>
<dbReference type="EMBL" id="FMIC01000001">
    <property type="protein sequence ID" value="SCL45775.1"/>
    <property type="molecule type" value="Genomic_DNA"/>
</dbReference>
<evidence type="ECO:0000313" key="2">
    <source>
        <dbReference type="Proteomes" id="UP000199343"/>
    </source>
</evidence>